<comment type="caution">
    <text evidence="2">The sequence shown here is derived from an EMBL/GenBank/DDBJ whole genome shotgun (WGS) entry which is preliminary data.</text>
</comment>
<dbReference type="Pfam" id="PF03133">
    <property type="entry name" value="TTL"/>
    <property type="match status" value="1"/>
</dbReference>
<feature type="transmembrane region" description="Helical" evidence="1">
    <location>
        <begin position="31"/>
        <end position="51"/>
    </location>
</feature>
<keyword evidence="3" id="KW-1185">Reference proteome</keyword>
<name>A0A553PFA1_TIGCA</name>
<accession>A0A553PFA1</accession>
<evidence type="ECO:0000313" key="2">
    <source>
        <dbReference type="EMBL" id="TRY76346.1"/>
    </source>
</evidence>
<gene>
    <name evidence="2" type="ORF">TCAL_08358</name>
</gene>
<evidence type="ECO:0000256" key="1">
    <source>
        <dbReference type="SAM" id="Phobius"/>
    </source>
</evidence>
<dbReference type="SUPFAM" id="SSF56059">
    <property type="entry name" value="Glutathione synthetase ATP-binding domain-like"/>
    <property type="match status" value="1"/>
</dbReference>
<dbReference type="Proteomes" id="UP000318571">
    <property type="component" value="Chromosome 5"/>
</dbReference>
<keyword evidence="1" id="KW-0812">Transmembrane</keyword>
<keyword evidence="1" id="KW-0472">Membrane</keyword>
<dbReference type="EMBL" id="VCGU01000004">
    <property type="protein sequence ID" value="TRY76346.1"/>
    <property type="molecule type" value="Genomic_DNA"/>
</dbReference>
<organism evidence="2 3">
    <name type="scientific">Tigriopus californicus</name>
    <name type="common">Marine copepod</name>
    <dbReference type="NCBI Taxonomy" id="6832"/>
    <lineage>
        <taxon>Eukaryota</taxon>
        <taxon>Metazoa</taxon>
        <taxon>Ecdysozoa</taxon>
        <taxon>Arthropoda</taxon>
        <taxon>Crustacea</taxon>
        <taxon>Multicrustacea</taxon>
        <taxon>Hexanauplia</taxon>
        <taxon>Copepoda</taxon>
        <taxon>Harpacticoida</taxon>
        <taxon>Harpacticidae</taxon>
        <taxon>Tigriopus</taxon>
    </lineage>
</organism>
<dbReference type="AlphaFoldDB" id="A0A553PFA1"/>
<dbReference type="PANTHER" id="PTHR47113:SF1">
    <property type="entry name" value="LD09343P"/>
    <property type="match status" value="1"/>
</dbReference>
<keyword evidence="1" id="KW-1133">Transmembrane helix</keyword>
<proteinExistence type="predicted"/>
<evidence type="ECO:0000313" key="3">
    <source>
        <dbReference type="Proteomes" id="UP000318571"/>
    </source>
</evidence>
<dbReference type="InterPro" id="IPR053317">
    <property type="entry name" value="Tubulin_polyglutamylase"/>
</dbReference>
<dbReference type="PROSITE" id="PS51221">
    <property type="entry name" value="TTL"/>
    <property type="match status" value="1"/>
</dbReference>
<sequence>LWSNAHLNQYEIVASVFCSALSNMRRSWIKYVLSAIAFATLFQNFMLYILLYRQQSTNKARTVFLCGPQDRLQTVQTVSEKVGFSPSNDMETADLVWGLECSWNYIFSKMKNMGSHQRLNKIPGFNVIVQKAKLSTRGYPFMPKSFHVPKDSQALKSYMKANPKKLFLTKHPNHHSVSLVNALDLGQWEGYDLLIQELLHPPYLVAGHKFDLTMYVLVTSVNPLRVYTNKKMMLRFCTKLYKEFEVNPYSSPLDSYVVHDHHFSHAEWIPELRNFTSLQFAHHEALAAYIRSRGGDPDALYERMKQMVLEVILDSLHGLRKASKEFPNAGNSSFFQLSRWDFMVGQDLQPFLIEANGSPHMSSHNDKNIIRCSRYLFDAFHLLDLGSLGGDALARERDFVTTVELMIGSEPCQTCFNACHLRRCRLCFQCISSHMLNTLSTAYIENQNKGTYERLFPLTRAREHWSKVGQHNKHLTESDVQLQDWFNGMCKQDQDFC</sequence>
<dbReference type="InterPro" id="IPR004344">
    <property type="entry name" value="TTL/TTLL_fam"/>
</dbReference>
<dbReference type="OMA" id="SHAEWIP"/>
<dbReference type="PANTHER" id="PTHR47113">
    <property type="entry name" value="LD09343P"/>
    <property type="match status" value="1"/>
</dbReference>
<reference evidence="2 3" key="1">
    <citation type="journal article" date="2018" name="Nat. Ecol. Evol.">
        <title>Genomic signatures of mitonuclear coevolution across populations of Tigriopus californicus.</title>
        <authorList>
            <person name="Barreto F.S."/>
            <person name="Watson E.T."/>
            <person name="Lima T.G."/>
            <person name="Willett C.S."/>
            <person name="Edmands S."/>
            <person name="Li W."/>
            <person name="Burton R.S."/>
        </authorList>
    </citation>
    <scope>NUCLEOTIDE SEQUENCE [LARGE SCALE GENOMIC DNA]</scope>
    <source>
        <strain evidence="2 3">San Diego</strain>
    </source>
</reference>
<protein>
    <submittedName>
        <fullName evidence="2">Uncharacterized protein</fullName>
    </submittedName>
</protein>
<feature type="non-terminal residue" evidence="2">
    <location>
        <position position="1"/>
    </location>
</feature>
<dbReference type="Gene3D" id="3.30.470.20">
    <property type="entry name" value="ATP-grasp fold, B domain"/>
    <property type="match status" value="1"/>
</dbReference>